<dbReference type="InterPro" id="IPR001119">
    <property type="entry name" value="SLH_dom"/>
</dbReference>
<keyword evidence="4" id="KW-0813">Transport</keyword>
<evidence type="ECO:0000256" key="10">
    <source>
        <dbReference type="ARBA" id="ARBA00023237"/>
    </source>
</evidence>
<dbReference type="RefSeq" id="WP_005840075.1">
    <property type="nucleotide sequence ID" value="NZ_GG697141.2"/>
</dbReference>
<dbReference type="GeneID" id="93482619"/>
<evidence type="ECO:0000256" key="12">
    <source>
        <dbReference type="SAM" id="Phobius"/>
    </source>
</evidence>
<evidence type="ECO:0000256" key="5">
    <source>
        <dbReference type="ARBA" id="ARBA00022452"/>
    </source>
</evidence>
<dbReference type="Pfam" id="PF05662">
    <property type="entry name" value="YadA_stalk"/>
    <property type="match status" value="3"/>
</dbReference>
<dbReference type="GO" id="GO:0031012">
    <property type="term" value="C:extracellular matrix"/>
    <property type="evidence" value="ECO:0007669"/>
    <property type="project" value="TreeGrafter"/>
</dbReference>
<feature type="transmembrane region" description="Helical" evidence="12">
    <location>
        <begin position="34"/>
        <end position="54"/>
    </location>
</feature>
<keyword evidence="15" id="KW-1185">Reference proteome</keyword>
<evidence type="ECO:0000256" key="8">
    <source>
        <dbReference type="ARBA" id="ARBA00022927"/>
    </source>
</evidence>
<dbReference type="Gene3D" id="2.20.70.140">
    <property type="match status" value="2"/>
</dbReference>
<evidence type="ECO:0000256" key="1">
    <source>
        <dbReference type="ARBA" id="ARBA00004241"/>
    </source>
</evidence>
<dbReference type="PATRIC" id="fig|500635.8.peg.1159"/>
<dbReference type="InterPro" id="IPR008635">
    <property type="entry name" value="Coiled_stalk_dom"/>
</dbReference>
<dbReference type="GO" id="GO:0015031">
    <property type="term" value="P:protein transport"/>
    <property type="evidence" value="ECO:0007669"/>
    <property type="project" value="UniProtKB-KW"/>
</dbReference>
<name>C9KKU3_9FIRM</name>
<dbReference type="Pfam" id="PF13018">
    <property type="entry name" value="ESPR"/>
    <property type="match status" value="1"/>
</dbReference>
<proteinExistence type="inferred from homology"/>
<evidence type="ECO:0000256" key="6">
    <source>
        <dbReference type="ARBA" id="ARBA00022692"/>
    </source>
</evidence>
<evidence type="ECO:0000313" key="14">
    <source>
        <dbReference type="EMBL" id="EEX69743.1"/>
    </source>
</evidence>
<keyword evidence="7" id="KW-0732">Signal</keyword>
<dbReference type="CDD" id="cd12820">
    <property type="entry name" value="LbR_YadA-like"/>
    <property type="match status" value="2"/>
</dbReference>
<feature type="region of interest" description="Disordered" evidence="11">
    <location>
        <begin position="1119"/>
        <end position="1144"/>
    </location>
</feature>
<dbReference type="Gene3D" id="2.150.10.10">
    <property type="entry name" value="Serralysin-like metalloprotease, C-terminal"/>
    <property type="match status" value="4"/>
</dbReference>
<dbReference type="Gene3D" id="3.30.1300.30">
    <property type="entry name" value="GSPII I/J protein-like"/>
    <property type="match status" value="1"/>
</dbReference>
<keyword evidence="6 12" id="KW-0812">Transmembrane</keyword>
<dbReference type="PANTHER" id="PTHR24023:SF1082">
    <property type="entry name" value="COLLAGEN TRIPLE HELIX REPEAT"/>
    <property type="match status" value="1"/>
</dbReference>
<evidence type="ECO:0000256" key="9">
    <source>
        <dbReference type="ARBA" id="ARBA00023136"/>
    </source>
</evidence>
<dbReference type="InterPro" id="IPR005594">
    <property type="entry name" value="YadA_C"/>
</dbReference>
<evidence type="ECO:0000256" key="7">
    <source>
        <dbReference type="ARBA" id="ARBA00022729"/>
    </source>
</evidence>
<reference evidence="14" key="1">
    <citation type="submission" date="2009-09" db="EMBL/GenBank/DDBJ databases">
        <authorList>
            <person name="Weinstock G."/>
            <person name="Sodergren E."/>
            <person name="Clifton S."/>
            <person name="Fulton L."/>
            <person name="Fulton B."/>
            <person name="Courtney L."/>
            <person name="Fronick C."/>
            <person name="Harrison M."/>
            <person name="Strong C."/>
            <person name="Farmer C."/>
            <person name="Delahaunty K."/>
            <person name="Markovic C."/>
            <person name="Hall O."/>
            <person name="Minx P."/>
            <person name="Tomlinson C."/>
            <person name="Mitreva M."/>
            <person name="Nelson J."/>
            <person name="Hou S."/>
            <person name="Wollam A."/>
            <person name="Pepin K.H."/>
            <person name="Johnson M."/>
            <person name="Bhonagiri V."/>
            <person name="Nash W.E."/>
            <person name="Warren W."/>
            <person name="Chinwalla A."/>
            <person name="Mardis E.R."/>
            <person name="Wilson R.K."/>
        </authorList>
    </citation>
    <scope>NUCLEOTIDE SEQUENCE [LARGE SCALE GENOMIC DNA]</scope>
    <source>
        <strain evidence="14">DSM 20544</strain>
    </source>
</reference>
<organism evidence="14 15">
    <name type="scientific">Mitsuokella multacida DSM 20544</name>
    <dbReference type="NCBI Taxonomy" id="500635"/>
    <lineage>
        <taxon>Bacteria</taxon>
        <taxon>Bacillati</taxon>
        <taxon>Bacillota</taxon>
        <taxon>Negativicutes</taxon>
        <taxon>Selenomonadales</taxon>
        <taxon>Selenomonadaceae</taxon>
        <taxon>Mitsuokella</taxon>
    </lineage>
</organism>
<dbReference type="Pfam" id="PF03895">
    <property type="entry name" value="YadA_anchor"/>
    <property type="match status" value="1"/>
</dbReference>
<dbReference type="HOGENOM" id="CLU_000434_0_0_9"/>
<dbReference type="InterPro" id="IPR011049">
    <property type="entry name" value="Serralysin-like_metalloprot_C"/>
</dbReference>
<evidence type="ECO:0000256" key="11">
    <source>
        <dbReference type="SAM" id="MobiDB-lite"/>
    </source>
</evidence>
<dbReference type="Pfam" id="PF00395">
    <property type="entry name" value="SLH"/>
    <property type="match status" value="1"/>
</dbReference>
<accession>C9KKU3</accession>
<protein>
    <recommendedName>
        <fullName evidence="13">SLH domain-containing protein</fullName>
    </recommendedName>
</protein>
<dbReference type="Proteomes" id="UP000003671">
    <property type="component" value="Unassembled WGS sequence"/>
</dbReference>
<dbReference type="Gene3D" id="6.10.250.2040">
    <property type="match status" value="1"/>
</dbReference>
<keyword evidence="12" id="KW-1133">Transmembrane helix</keyword>
<keyword evidence="5" id="KW-1134">Transmembrane beta strand</keyword>
<dbReference type="Pfam" id="PF05658">
    <property type="entry name" value="YadA_head"/>
    <property type="match status" value="9"/>
</dbReference>
<evidence type="ECO:0000259" key="13">
    <source>
        <dbReference type="PROSITE" id="PS51272"/>
    </source>
</evidence>
<dbReference type="STRING" id="500635.MITSMUL_03793"/>
<dbReference type="GO" id="GO:0009986">
    <property type="term" value="C:cell surface"/>
    <property type="evidence" value="ECO:0007669"/>
    <property type="project" value="UniProtKB-SubCell"/>
</dbReference>
<evidence type="ECO:0000313" key="15">
    <source>
        <dbReference type="Proteomes" id="UP000003671"/>
    </source>
</evidence>
<feature type="domain" description="SLH" evidence="13">
    <location>
        <begin position="2719"/>
        <end position="2782"/>
    </location>
</feature>
<evidence type="ECO:0000256" key="2">
    <source>
        <dbReference type="ARBA" id="ARBA00004442"/>
    </source>
</evidence>
<dbReference type="SUPFAM" id="SSF101967">
    <property type="entry name" value="Adhesin YadA, collagen-binding domain"/>
    <property type="match status" value="4"/>
</dbReference>
<evidence type="ECO:0000256" key="3">
    <source>
        <dbReference type="ARBA" id="ARBA00005848"/>
    </source>
</evidence>
<dbReference type="GO" id="GO:0005615">
    <property type="term" value="C:extracellular space"/>
    <property type="evidence" value="ECO:0007669"/>
    <property type="project" value="TreeGrafter"/>
</dbReference>
<dbReference type="SUPFAM" id="SSF54523">
    <property type="entry name" value="Pili subunits"/>
    <property type="match status" value="1"/>
</dbReference>
<dbReference type="GO" id="GO:0009279">
    <property type="term" value="C:cell outer membrane"/>
    <property type="evidence" value="ECO:0007669"/>
    <property type="project" value="UniProtKB-SubCell"/>
</dbReference>
<keyword evidence="10" id="KW-0998">Cell outer membrane</keyword>
<dbReference type="InterPro" id="IPR045584">
    <property type="entry name" value="Pilin-like"/>
</dbReference>
<dbReference type="InterPro" id="IPR008640">
    <property type="entry name" value="Adhesin_Head_dom"/>
</dbReference>
<feature type="region of interest" description="Disordered" evidence="11">
    <location>
        <begin position="1637"/>
        <end position="1663"/>
    </location>
</feature>
<evidence type="ECO:0000256" key="4">
    <source>
        <dbReference type="ARBA" id="ARBA00022448"/>
    </source>
</evidence>
<dbReference type="eggNOG" id="COG5295">
    <property type="taxonomic scope" value="Bacteria"/>
</dbReference>
<dbReference type="EMBL" id="ABWK02000009">
    <property type="protein sequence ID" value="EEX69743.1"/>
    <property type="molecule type" value="Genomic_DNA"/>
</dbReference>
<dbReference type="PROSITE" id="PS51272">
    <property type="entry name" value="SLH"/>
    <property type="match status" value="1"/>
</dbReference>
<dbReference type="InterPro" id="IPR050149">
    <property type="entry name" value="Collagen_superfamily"/>
</dbReference>
<comment type="caution">
    <text evidence="14">The sequence shown here is derived from an EMBL/GenBank/DDBJ whole genome shotgun (WGS) entry which is preliminary data.</text>
</comment>
<keyword evidence="9 12" id="KW-0472">Membrane</keyword>
<dbReference type="PANTHER" id="PTHR24023">
    <property type="entry name" value="COLLAGEN ALPHA"/>
    <property type="match status" value="1"/>
</dbReference>
<feature type="region of interest" description="Disordered" evidence="11">
    <location>
        <begin position="1491"/>
        <end position="1510"/>
    </location>
</feature>
<gene>
    <name evidence="14" type="ORF">MITSMUL_03793</name>
</gene>
<comment type="subcellular location">
    <subcellularLocation>
        <location evidence="2">Cell outer membrane</location>
    </subcellularLocation>
    <subcellularLocation>
        <location evidence="1">Cell surface</location>
    </subcellularLocation>
</comment>
<comment type="similarity">
    <text evidence="3">Belongs to the autotransporter-2 (AT-2) (TC 1.B.40) family.</text>
</comment>
<feature type="region of interest" description="Disordered" evidence="11">
    <location>
        <begin position="499"/>
        <end position="518"/>
    </location>
</feature>
<dbReference type="InterPro" id="IPR024973">
    <property type="entry name" value="ESPR"/>
</dbReference>
<keyword evidence="8" id="KW-0653">Protein transport</keyword>
<sequence>MNHIYKVVWSKVRGCYVVVAEIARSNGKTRSQKVVAVLGTALISSMLFTGGGLLTAEAAQGQAFGDSTTASGANSIAAGNTTTASGQESIALGTHNTASGKWSVAFGGTSIQQTFRNHGKNYFVYQIGDKTYYKNENDYFSTEDNMKFTGDASTATAVMVNAGNTASGDASVAFGQNTQAKSLGSVAFGMGTQAGAEDGKGGQNSIAFGNYTKALGGRSVAFGEYTIANYNDSVAFGNDTRALSTGATAFGNRTRALSSYSTAWGNATVAADEESTAWGSDTIAGAKLDDNGAVTNIYTYKNNPDDKNEQPKTATEKMDVHGNLAYTQNGSTVGVRQMDIGGNTEKHDYVVLDGQDGNTYVRDYQGSLWRVTVSADGKTATVDTTVGDNGKVYNNNSKAGTVGSKATTTVNGTEVAITPDSVLKKAHEGSNGYNIDGYKDATAFGYSTEASGDYATAFGNDTQAKATGATTFGTTTKASGDNATAFGLSSTASGKQATAFGSSSTASGDNATAFGESSTASGEASTAFGISSTASGRNSLAALGGTASAENAAAIGNGAQATLIDSVALGSNSKTTRAKYSALTDAKEKAAYAKGSTSTGSAWEATDNAIAVGNDSTTTRQITGVAAGSLDTDAVNVAQLRAVDAKHTIVTVGGNSVTADNTPVNGGNLDLKRTTATNGQETYDLSLDKNVILGEQVENNGGKLTVNNVDKFKNYDKDGKPLPDTTVKEAVKIDGKTVSVVKHDGSAADNDQRQVVLGVDQDAGGYVALYDNTGRKPTYIYNAISGGITYLKDKNSYLTPDLTNPNDERASNEFNRLEYGDYHTGTIQFIATLDDGQKYAGDNYEAAKTETKTVDGKTTTTVTKEEQNVLLKKLNERLDIKGGATGVLTDNNIGVNVKDGLMKVQLAQNINLGDKGSVEMGDTTINNGGVTINQNGDKNNPISLTKDGLNNGGKTITNVGNGTKDSDAVNVSQLNAAKTTVTSNDHSVTVTSDNNATDKHTNYDLKIATATLSSETTGSGDSAVATGKVAVTNPTYTENGQTVENKNAYVTGQSVADAINKSGFKLTASASEGAVAGNKETLIHPGDTVTIDAGKNISLTQTDGKISIATKDKLVLGKDTSDGKDGQEGTIGLTGKDGVPDTDGKQGYSTTIIKTEKGQPGANGQNGKTGVDGTDITRIVYQNGKDGEVGTTTHTVATLDDGLKFVGNDGKEVIRKLNTTLPIKGGITDANALKNASSKNLGVRQNEKADGKEDGLEVVMTDTPDFTKVTVGEGTDMTQKIIIGKQTVTGKKSDGSASATSQTGNYITGLGNKAWDKDNVVENRAATEGQLRDAINSVNGSVDKGFGLADEAGATVTKKLGDTVKVKGDTVYNADGTVAKDGNIKTTVKDGAIQISLNDQISVGQNGKDGKVTVETKGGTTVVVGRNGADGDNGKDGLFVIGKDGKDGKSGVSITGPDGIAGKDGVDGKVGIAGEDGKDAVSISGTGGVGHIGLTGPKGEKGADGTPGKDGISIDITTDLKSATLDDGKNVKTVIKDKDDKETTIIQAPRIQYDSNGKNYEVATMDDGLKIGANAAALGKTANPVSNKLNSTINIMGSAAKAGHTYTDDNLTTTVKKDENGNTTVKVLMDKDITGNSVTVGEKGEKGESGTPGKDGVDGTIGVNGKDGSSVVIKGQDGISINGKDGQNGVTIKGVDGKAGTEGHIGLIGPKGPKGADGKDGQNASADIHVKNGQVGVDGTDGNKGTNGMDRVVYEDHNHVTHEVATMGDGLKFAGDDAHTTVAKKLNETLQIRGDGTYDEKKNTVADDGNIKTSVDNGAVKVSLSDKINLHQDGYLTVGGSKNGNAADGNDPIVIKHFDDKTLDVITGVDKKGKPIIAKEGKAGDYVTGLDNKDWNVDKPEYVSGRAATEDQLKTISDAVKEAATTAGKHTVITVENGKAAGTTDYNGENLKLKVTDEDGQKTYDLKLNDKVTLGKDGVDGTVGLKGADGKSSIGLNGKDGISVIGTDGKNGVSITGSNGLNGENGIDGKIAIGTPGKDGQPGKDAVSISGKDGVGHIGLTGQKGADGKDGAFTDLSTILGTATLDRNQNEVKDKDSTKDKASRIQYQTTVTTEDGKTKTITHEVATMDDGLKFVGNDGKEVAKKLNSTLSLTGGMDKDAVATASSKNLGVRSNTNGDGLELVMTNTPDFTKVTVGEGTDTTQKIIIGKQTVTGKKSDGTAGTAETGKYITGLDNTKWNKDNVVENRAATEGQLRDVAGSITNQSQGGGFGLADEARNTVKKDLGQTVTVKGDGKNIETKVVNGSLEVSLKKDVDLGGNGSINAGQTKVDQNGVDTNKVTIKDSGISISKDGINGGGKQITNIASGIDGKTYADAKDNNAASIGDVKNIAGKVEQNVTNVTNNVNQIGQHVDKLQTDVTQLQQDVKADRQYQGDDAATKKSVNVKFGRFLSLTGGAKVEALADEGNLGVIQQEKEDPDNKGEKLTGLSIRLAKDLKGLNSVEANTVNAKTVNSETFQAGNTTINNGGLTVKGDDKHKDITVQQGSVNMGGNKIEGVAPGKVAPDSTEAINGSQLAQRDQAIGKLGGEVSSLDRRVDRVGAGAAALAALHPQDFDPDDKWDFAVGYGNYRGANAAAVGAFYRPNEDTTLSVGGTVGGGENMVNAGISFKFGQGNHVTNSRVAMAKELLALKDYVQKQDEKIEQLEALVGKQGTAAAPKRRSILFPDVPENHWAYAYVKKLADRGLLEGYPDGEFKGDRTITRYEFAAIFSRALENGASVDTDMERMSEEFEPEIRELSLNRFRVDRVEGKDNDRHKIERVRVNDRDELVKQKNGEQKKRYRDVYGSVIEKDAPADAAK</sequence>